<dbReference type="Proteomes" id="UP001501204">
    <property type="component" value="Unassembled WGS sequence"/>
</dbReference>
<dbReference type="CDD" id="cd11586">
    <property type="entry name" value="VbhA_like"/>
    <property type="match status" value="1"/>
</dbReference>
<accession>A0ABP4WI96</accession>
<evidence type="ECO:0000256" key="1">
    <source>
        <dbReference type="SAM" id="MobiDB-lite"/>
    </source>
</evidence>
<gene>
    <name evidence="4" type="ORF">GCM10009767_07290</name>
</gene>
<dbReference type="Pfam" id="PF09851">
    <property type="entry name" value="SHOCT"/>
    <property type="match status" value="1"/>
</dbReference>
<dbReference type="EMBL" id="BAAAOA010000009">
    <property type="protein sequence ID" value="GAA1750910.1"/>
    <property type="molecule type" value="Genomic_DNA"/>
</dbReference>
<dbReference type="RefSeq" id="WP_344119906.1">
    <property type="nucleotide sequence ID" value="NZ_BAAAOA010000009.1"/>
</dbReference>
<keyword evidence="2" id="KW-1133">Transmembrane helix</keyword>
<evidence type="ECO:0000313" key="4">
    <source>
        <dbReference type="EMBL" id="GAA1750910.1"/>
    </source>
</evidence>
<sequence length="90" mass="10044">MMWGDGMGWGMGWMWVFWILLVLGTVVLVFVLIKVLTGSSGTHGGTSPGGYGQRPGPARAREILEERYARGEISTEEFRERLRTLEEGGR</sequence>
<keyword evidence="2" id="KW-0472">Membrane</keyword>
<dbReference type="InterPro" id="IPR018649">
    <property type="entry name" value="SHOCT"/>
</dbReference>
<evidence type="ECO:0000256" key="2">
    <source>
        <dbReference type="SAM" id="Phobius"/>
    </source>
</evidence>
<protein>
    <recommendedName>
        <fullName evidence="3">SHOCT domain-containing protein</fullName>
    </recommendedName>
</protein>
<evidence type="ECO:0000313" key="5">
    <source>
        <dbReference type="Proteomes" id="UP001501204"/>
    </source>
</evidence>
<feature type="domain" description="SHOCT" evidence="3">
    <location>
        <begin position="60"/>
        <end position="85"/>
    </location>
</feature>
<keyword evidence="2" id="KW-0812">Transmembrane</keyword>
<proteinExistence type="predicted"/>
<feature type="transmembrane region" description="Helical" evidence="2">
    <location>
        <begin position="12"/>
        <end position="33"/>
    </location>
</feature>
<reference evidence="5" key="1">
    <citation type="journal article" date="2019" name="Int. J. Syst. Evol. Microbiol.">
        <title>The Global Catalogue of Microorganisms (GCM) 10K type strain sequencing project: providing services to taxonomists for standard genome sequencing and annotation.</title>
        <authorList>
            <consortium name="The Broad Institute Genomics Platform"/>
            <consortium name="The Broad Institute Genome Sequencing Center for Infectious Disease"/>
            <person name="Wu L."/>
            <person name="Ma J."/>
        </authorList>
    </citation>
    <scope>NUCLEOTIDE SEQUENCE [LARGE SCALE GENOMIC DNA]</scope>
    <source>
        <strain evidence="5">JCM 14735</strain>
    </source>
</reference>
<name>A0ABP4WI96_9MICC</name>
<feature type="compositionally biased region" description="Gly residues" evidence="1">
    <location>
        <begin position="41"/>
        <end position="53"/>
    </location>
</feature>
<comment type="caution">
    <text evidence="4">The sequence shown here is derived from an EMBL/GenBank/DDBJ whole genome shotgun (WGS) entry which is preliminary data.</text>
</comment>
<organism evidence="4 5">
    <name type="scientific">Kocuria aegyptia</name>
    <dbReference type="NCBI Taxonomy" id="330943"/>
    <lineage>
        <taxon>Bacteria</taxon>
        <taxon>Bacillati</taxon>
        <taxon>Actinomycetota</taxon>
        <taxon>Actinomycetes</taxon>
        <taxon>Micrococcales</taxon>
        <taxon>Micrococcaceae</taxon>
        <taxon>Kocuria</taxon>
    </lineage>
</organism>
<keyword evidence="5" id="KW-1185">Reference proteome</keyword>
<evidence type="ECO:0000259" key="3">
    <source>
        <dbReference type="Pfam" id="PF09851"/>
    </source>
</evidence>
<dbReference type="InterPro" id="IPR033788">
    <property type="entry name" value="VbhA-like"/>
</dbReference>
<feature type="region of interest" description="Disordered" evidence="1">
    <location>
        <begin position="38"/>
        <end position="57"/>
    </location>
</feature>